<comment type="caution">
    <text evidence="1">The sequence shown here is derived from an EMBL/GenBank/DDBJ whole genome shotgun (WGS) entry which is preliminary data.</text>
</comment>
<organism evidence="1 2">
    <name type="scientific">Stentor coeruleus</name>
    <dbReference type="NCBI Taxonomy" id="5963"/>
    <lineage>
        <taxon>Eukaryota</taxon>
        <taxon>Sar</taxon>
        <taxon>Alveolata</taxon>
        <taxon>Ciliophora</taxon>
        <taxon>Postciliodesmatophora</taxon>
        <taxon>Heterotrichea</taxon>
        <taxon>Heterotrichida</taxon>
        <taxon>Stentoridae</taxon>
        <taxon>Stentor</taxon>
    </lineage>
</organism>
<reference evidence="1 2" key="1">
    <citation type="submission" date="2016-11" db="EMBL/GenBank/DDBJ databases">
        <title>The macronuclear genome of Stentor coeruleus: a giant cell with tiny introns.</title>
        <authorList>
            <person name="Slabodnick M."/>
            <person name="Ruby J.G."/>
            <person name="Reiff S.B."/>
            <person name="Swart E.C."/>
            <person name="Gosai S."/>
            <person name="Prabakaran S."/>
            <person name="Witkowska E."/>
            <person name="Larue G.E."/>
            <person name="Fisher S."/>
            <person name="Freeman R.M."/>
            <person name="Gunawardena J."/>
            <person name="Chu W."/>
            <person name="Stover N.A."/>
            <person name="Gregory B.D."/>
            <person name="Nowacki M."/>
            <person name="Derisi J."/>
            <person name="Roy S.W."/>
            <person name="Marshall W.F."/>
            <person name="Sood P."/>
        </authorList>
    </citation>
    <scope>NUCLEOTIDE SEQUENCE [LARGE SCALE GENOMIC DNA]</scope>
    <source>
        <strain evidence="1">WM001</strain>
    </source>
</reference>
<name>A0A1R2CXC6_9CILI</name>
<evidence type="ECO:0000313" key="2">
    <source>
        <dbReference type="Proteomes" id="UP000187209"/>
    </source>
</evidence>
<gene>
    <name evidence="1" type="ORF">SteCoe_3351</name>
</gene>
<dbReference type="EMBL" id="MPUH01000039">
    <property type="protein sequence ID" value="OMJ93652.1"/>
    <property type="molecule type" value="Genomic_DNA"/>
</dbReference>
<accession>A0A1R2CXC6</accession>
<evidence type="ECO:0000313" key="1">
    <source>
        <dbReference type="EMBL" id="OMJ93652.1"/>
    </source>
</evidence>
<dbReference type="Proteomes" id="UP000187209">
    <property type="component" value="Unassembled WGS sequence"/>
</dbReference>
<evidence type="ECO:0008006" key="3">
    <source>
        <dbReference type="Google" id="ProtNLM"/>
    </source>
</evidence>
<keyword evidence="2" id="KW-1185">Reference proteome</keyword>
<sequence length="366" mass="42077">MSEREKAQTILQDIGYLSKNILARQLNTSMKESQKVLESLAQTQGVKKIYSIFTGSEVVFTSEKSPKSNLYALFLEDYIINAFEIEFLNRDSFYNETIVYPPSNIGIYIQPERKFIVPSPYQQSSTVKAPIKTSNKPPVTSNASIISTIIPPAPIKSTILTQGNKKTQQKTISFASIIEKNPNPTLKNENLDIEMKTEDNSYENKEYMEIDKKEIDTKISTPVMSFKEKKAMRNDTPYPHKVKNEDFNDILANKNVYAVEEDSDDDDRKKLDFVEIKDECQELKEKSLKVRPCKKSKVLSSCMVFEPRMPIVTKKKITKTREYLDDRGRLITEDYTSEEELVINPMPIPLVKKQVKQTTLFGFCKQ</sequence>
<protein>
    <recommendedName>
        <fullName evidence="3">DNA polymerase delta subunit 3</fullName>
    </recommendedName>
</protein>
<proteinExistence type="predicted"/>
<dbReference type="AlphaFoldDB" id="A0A1R2CXC6"/>